<dbReference type="EMBL" id="DVAB01000015">
    <property type="protein sequence ID" value="HIK00190.1"/>
    <property type="molecule type" value="Genomic_DNA"/>
</dbReference>
<dbReference type="Gene3D" id="3.40.50.300">
    <property type="entry name" value="P-loop containing nucleotide triphosphate hydrolases"/>
    <property type="match status" value="1"/>
</dbReference>
<comment type="caution">
    <text evidence="2">The sequence shown here is derived from an EMBL/GenBank/DDBJ whole genome shotgun (WGS) entry which is preliminary data.</text>
</comment>
<organism evidence="2 3">
    <name type="scientific">Candidatus Naiadarchaeum limnaeum</name>
    <dbReference type="NCBI Taxonomy" id="2756139"/>
    <lineage>
        <taxon>Archaea</taxon>
        <taxon>Candidatus Undinarchaeota</taxon>
        <taxon>Candidatus Undinarchaeia</taxon>
        <taxon>Candidatus Naiadarchaeales</taxon>
        <taxon>Candidatus Naiadarchaeaceae</taxon>
        <taxon>Candidatus Naiadarchaeum</taxon>
    </lineage>
</organism>
<evidence type="ECO:0000259" key="1">
    <source>
        <dbReference type="Pfam" id="PF07728"/>
    </source>
</evidence>
<name>A0A832UV03_9ARCH</name>
<feature type="domain" description="ATPase dynein-related AAA" evidence="1">
    <location>
        <begin position="34"/>
        <end position="170"/>
    </location>
</feature>
<dbReference type="Pfam" id="PF07728">
    <property type="entry name" value="AAA_5"/>
    <property type="match status" value="1"/>
</dbReference>
<evidence type="ECO:0000313" key="2">
    <source>
        <dbReference type="EMBL" id="HIK00190.1"/>
    </source>
</evidence>
<dbReference type="InterPro" id="IPR027417">
    <property type="entry name" value="P-loop_NTPase"/>
</dbReference>
<dbReference type="GO" id="GO:0005524">
    <property type="term" value="F:ATP binding"/>
    <property type="evidence" value="ECO:0007669"/>
    <property type="project" value="InterPro"/>
</dbReference>
<dbReference type="Proteomes" id="UP000646946">
    <property type="component" value="Unassembled WGS sequence"/>
</dbReference>
<evidence type="ECO:0000313" key="3">
    <source>
        <dbReference type="Proteomes" id="UP000646946"/>
    </source>
</evidence>
<dbReference type="InterPro" id="IPR011704">
    <property type="entry name" value="ATPase_dyneun-rel_AAA"/>
</dbReference>
<sequence length="401" mass="44770">MVRVYRNSTELMNLHGAPIYMADMLNACLRGRLNLFLQGDTGSGKTQLAADAMSYFPEGKSLFILGRNDMDTRELFQQINLEKLKTAKSSSEIKELTDKIDANLIVVDELPNCLPAVRAQVFNLFDGYIEISGRKYNIGKDYSVGIATGNIGQKFTESSNELGRALKDRMHVIIDTDYFKPTSADTLEILSGNTNPRVEFTQEEANSVNIIKSYKQLESELKKQIHFEKMLVVNYLIHGLDICHVGGVLTSKTKLKESWPNKVDSNQQGSDEALVLPVSIRAAKSIMRLSTALDEIAKSKGGKIDADFGDFDSMMQAYKFVSAYSGVLNDALVQEKYNGDKYSAMDALIEATKGEFERQKENLARMVEMVKKGKKIKGISDEFQGRWSFVEGTLEGLVKQS</sequence>
<reference evidence="2 3" key="1">
    <citation type="journal article" name="Nat. Commun.">
        <title>Undinarchaeota illuminate DPANN phylogeny and the impact of gene transfer on archaeal evolution.</title>
        <authorList>
            <person name="Dombrowski N."/>
            <person name="Williams T.A."/>
            <person name="Sun J."/>
            <person name="Woodcroft B.J."/>
            <person name="Lee J.H."/>
            <person name="Minh B.Q."/>
            <person name="Rinke C."/>
            <person name="Spang A."/>
        </authorList>
    </citation>
    <scope>NUCLEOTIDE SEQUENCE [LARGE SCALE GENOMIC DNA]</scope>
    <source>
        <strain evidence="2">MAG_bin1129</strain>
    </source>
</reference>
<gene>
    <name evidence="2" type="ORF">H1016_01485</name>
</gene>
<proteinExistence type="predicted"/>
<dbReference type="SUPFAM" id="SSF52540">
    <property type="entry name" value="P-loop containing nucleoside triphosphate hydrolases"/>
    <property type="match status" value="1"/>
</dbReference>
<protein>
    <submittedName>
        <fullName evidence="2">AAA family ATPase</fullName>
    </submittedName>
</protein>
<dbReference type="GO" id="GO:0016887">
    <property type="term" value="F:ATP hydrolysis activity"/>
    <property type="evidence" value="ECO:0007669"/>
    <property type="project" value="InterPro"/>
</dbReference>
<keyword evidence="3" id="KW-1185">Reference proteome</keyword>
<dbReference type="AlphaFoldDB" id="A0A832UV03"/>
<accession>A0A832UV03</accession>